<protein>
    <recommendedName>
        <fullName evidence="4">Mediator of RNA polymerase II transcription subunit</fullName>
    </recommendedName>
</protein>
<evidence type="ECO:0000256" key="1">
    <source>
        <dbReference type="SAM" id="Phobius"/>
    </source>
</evidence>
<gene>
    <name evidence="2" type="ORF">FH972_007865</name>
</gene>
<feature type="transmembrane region" description="Helical" evidence="1">
    <location>
        <begin position="120"/>
        <end position="144"/>
    </location>
</feature>
<accession>A0A5N6QZL8</accession>
<keyword evidence="1" id="KW-0812">Transmembrane</keyword>
<organism evidence="2 3">
    <name type="scientific">Carpinus fangiana</name>
    <dbReference type="NCBI Taxonomy" id="176857"/>
    <lineage>
        <taxon>Eukaryota</taxon>
        <taxon>Viridiplantae</taxon>
        <taxon>Streptophyta</taxon>
        <taxon>Embryophyta</taxon>
        <taxon>Tracheophyta</taxon>
        <taxon>Spermatophyta</taxon>
        <taxon>Magnoliopsida</taxon>
        <taxon>eudicotyledons</taxon>
        <taxon>Gunneridae</taxon>
        <taxon>Pentapetalae</taxon>
        <taxon>rosids</taxon>
        <taxon>fabids</taxon>
        <taxon>Fagales</taxon>
        <taxon>Betulaceae</taxon>
        <taxon>Carpinus</taxon>
    </lineage>
</organism>
<evidence type="ECO:0000313" key="2">
    <source>
        <dbReference type="EMBL" id="KAE8022025.1"/>
    </source>
</evidence>
<dbReference type="PANTHER" id="PTHR33782">
    <property type="entry name" value="OS01G0121600 PROTEIN"/>
    <property type="match status" value="1"/>
</dbReference>
<dbReference type="AlphaFoldDB" id="A0A5N6QZL8"/>
<sequence length="151" mass="16791">MQATNFSCAKLPLGAVWSSSSSSPASFRRKPVSGGMRLVINASAGGRHQHGRRDYGGSIVDENMILLRMRIRELKMLETSQEPPASWMEWEKKYYTHYDEDVCEAVGLLQSYLMSVRPSLALGMAALFMLSVPFSAGLLFFHALEMAKAIL</sequence>
<keyword evidence="1" id="KW-1133">Transmembrane helix</keyword>
<dbReference type="Proteomes" id="UP000327013">
    <property type="component" value="Chromosome 3"/>
</dbReference>
<evidence type="ECO:0008006" key="4">
    <source>
        <dbReference type="Google" id="ProtNLM"/>
    </source>
</evidence>
<reference evidence="2 3" key="1">
    <citation type="submission" date="2019-06" db="EMBL/GenBank/DDBJ databases">
        <title>A chromosomal-level reference genome of Carpinus fangiana (Coryloideae, Betulaceae).</title>
        <authorList>
            <person name="Yang X."/>
            <person name="Wang Z."/>
            <person name="Zhang L."/>
            <person name="Hao G."/>
            <person name="Liu J."/>
            <person name="Yang Y."/>
        </authorList>
    </citation>
    <scope>NUCLEOTIDE SEQUENCE [LARGE SCALE GENOMIC DNA]</scope>
    <source>
        <strain evidence="2">Cfa_2016G</strain>
        <tissue evidence="2">Leaf</tissue>
    </source>
</reference>
<keyword evidence="3" id="KW-1185">Reference proteome</keyword>
<keyword evidence="1" id="KW-0472">Membrane</keyword>
<evidence type="ECO:0000313" key="3">
    <source>
        <dbReference type="Proteomes" id="UP000327013"/>
    </source>
</evidence>
<proteinExistence type="predicted"/>
<dbReference type="EMBL" id="CM017323">
    <property type="protein sequence ID" value="KAE8022025.1"/>
    <property type="molecule type" value="Genomic_DNA"/>
</dbReference>
<dbReference type="PANTHER" id="PTHR33782:SF27">
    <property type="entry name" value="PROTEIN, PUTATIVE-RELATED"/>
    <property type="match status" value="1"/>
</dbReference>
<name>A0A5N6QZL8_9ROSI</name>
<dbReference type="OrthoDB" id="672819at2759"/>